<feature type="signal peptide" evidence="11">
    <location>
        <begin position="1"/>
        <end position="20"/>
    </location>
</feature>
<keyword evidence="13" id="KW-1185">Reference proteome</keyword>
<reference evidence="12" key="1">
    <citation type="journal article" date="2021" name="New Phytol.">
        <title>Evolutionary innovations through gain and loss of genes in the ectomycorrhizal Boletales.</title>
        <authorList>
            <person name="Wu G."/>
            <person name="Miyauchi S."/>
            <person name="Morin E."/>
            <person name="Kuo A."/>
            <person name="Drula E."/>
            <person name="Varga T."/>
            <person name="Kohler A."/>
            <person name="Feng B."/>
            <person name="Cao Y."/>
            <person name="Lipzen A."/>
            <person name="Daum C."/>
            <person name="Hundley H."/>
            <person name="Pangilinan J."/>
            <person name="Johnson J."/>
            <person name="Barry K."/>
            <person name="LaButti K."/>
            <person name="Ng V."/>
            <person name="Ahrendt S."/>
            <person name="Min B."/>
            <person name="Choi I.G."/>
            <person name="Park H."/>
            <person name="Plett J.M."/>
            <person name="Magnuson J."/>
            <person name="Spatafora J.W."/>
            <person name="Nagy L.G."/>
            <person name="Henrissat B."/>
            <person name="Grigoriev I.V."/>
            <person name="Yang Z.L."/>
            <person name="Xu J."/>
            <person name="Martin F.M."/>
        </authorList>
    </citation>
    <scope>NUCLEOTIDE SEQUENCE</scope>
    <source>
        <strain evidence="12">KKN 215</strain>
    </source>
</reference>
<comment type="pathway">
    <text evidence="2">Secondary metabolite biosynthesis.</text>
</comment>
<dbReference type="GO" id="GO:0004497">
    <property type="term" value="F:monooxygenase activity"/>
    <property type="evidence" value="ECO:0007669"/>
    <property type="project" value="UniProtKB-KW"/>
</dbReference>
<comment type="caution">
    <text evidence="12">The sequence shown here is derived from an EMBL/GenBank/DDBJ whole genome shotgun (WGS) entry which is preliminary data.</text>
</comment>
<comment type="cofactor">
    <cofactor evidence="1 9">
        <name>heme</name>
        <dbReference type="ChEBI" id="CHEBI:30413"/>
    </cofactor>
</comment>
<keyword evidence="11" id="KW-0732">Signal</keyword>
<feature type="binding site" description="axial binding residue" evidence="9">
    <location>
        <position position="421"/>
    </location>
    <ligand>
        <name>heme</name>
        <dbReference type="ChEBI" id="CHEBI:30413"/>
    </ligand>
    <ligandPart>
        <name>Fe</name>
        <dbReference type="ChEBI" id="CHEBI:18248"/>
    </ligandPart>
</feature>
<evidence type="ECO:0000313" key="12">
    <source>
        <dbReference type="EMBL" id="KAH8103589.1"/>
    </source>
</evidence>
<dbReference type="Gene3D" id="1.10.630.10">
    <property type="entry name" value="Cytochrome P450"/>
    <property type="match status" value="1"/>
</dbReference>
<keyword evidence="7 9" id="KW-0408">Iron</keyword>
<dbReference type="InterPro" id="IPR002401">
    <property type="entry name" value="Cyt_P450_E_grp-I"/>
</dbReference>
<keyword evidence="8 10" id="KW-0503">Monooxygenase</keyword>
<evidence type="ECO:0000256" key="2">
    <source>
        <dbReference type="ARBA" id="ARBA00005179"/>
    </source>
</evidence>
<evidence type="ECO:0000256" key="5">
    <source>
        <dbReference type="ARBA" id="ARBA00022723"/>
    </source>
</evidence>
<name>A0A8K0UUA0_9AGAR</name>
<evidence type="ECO:0000256" key="8">
    <source>
        <dbReference type="ARBA" id="ARBA00023033"/>
    </source>
</evidence>
<gene>
    <name evidence="12" type="ORF">BXZ70DRAFT_740971</name>
</gene>
<dbReference type="PROSITE" id="PS00086">
    <property type="entry name" value="CYTOCHROME_P450"/>
    <property type="match status" value="1"/>
</dbReference>
<dbReference type="AlphaFoldDB" id="A0A8K0UUA0"/>
<evidence type="ECO:0000256" key="4">
    <source>
        <dbReference type="ARBA" id="ARBA00022617"/>
    </source>
</evidence>
<dbReference type="InterPro" id="IPR001128">
    <property type="entry name" value="Cyt_P450"/>
</dbReference>
<evidence type="ECO:0000256" key="1">
    <source>
        <dbReference type="ARBA" id="ARBA00001971"/>
    </source>
</evidence>
<keyword evidence="5 9" id="KW-0479">Metal-binding</keyword>
<evidence type="ECO:0000256" key="11">
    <source>
        <dbReference type="SAM" id="SignalP"/>
    </source>
</evidence>
<dbReference type="PRINTS" id="PR00463">
    <property type="entry name" value="EP450I"/>
</dbReference>
<dbReference type="GO" id="GO:0016705">
    <property type="term" value="F:oxidoreductase activity, acting on paired donors, with incorporation or reduction of molecular oxygen"/>
    <property type="evidence" value="ECO:0007669"/>
    <property type="project" value="InterPro"/>
</dbReference>
<keyword evidence="6 10" id="KW-0560">Oxidoreductase</keyword>
<sequence>MGVALLALSLVAICVLVGLARRSSRLPLPPGPKPRPIVGNIFDMPTVRPWEKYHEWCKTFDSDIICVQIPMRSIVILGSYQAAVDLLDQKSQIYSDRIRFVVVEMMSWDFNFGSLRYGPRWRAHRQMLRQHLRPPHEYAGIQMKEARAFLRAVLETPRDTRKHLSEDRSHVATIKIAGEGLSKAVIPGAYLVEFFPILRHIPSWVPGTTARKLANEYAPHVRKLRDAPFLEVKAAYNQGKAPASMATDMIEHIRNKFAGTPQESEYEQIAMNVVGATYAASADTTTSASESFLLAMALYPEVQKKAQSELDRIIGSDRLPTPADAENIPLIRAIAMETLRWMPVTPFGVPHATSADDVYKGYHIPKGSSIVPNIWAMLHNADDYPEPDTFRPDRFIGQSGEIDPNVRDPTLIAFGFGRRGCPGKQFAISTLCIYIASVLHVFDIAAGVDDDGKPVRLTPEMDGAMLANPLEVPCGLTPRSEAAARLIRDA</sequence>
<dbReference type="SUPFAM" id="SSF48264">
    <property type="entry name" value="Cytochrome P450"/>
    <property type="match status" value="1"/>
</dbReference>
<dbReference type="InterPro" id="IPR050364">
    <property type="entry name" value="Cytochrome_P450_fung"/>
</dbReference>
<dbReference type="PANTHER" id="PTHR46300">
    <property type="entry name" value="P450, PUTATIVE (EUROFUNG)-RELATED-RELATED"/>
    <property type="match status" value="1"/>
</dbReference>
<protein>
    <submittedName>
        <fullName evidence="12">Cytochrome P450</fullName>
    </submittedName>
</protein>
<dbReference type="CDD" id="cd11065">
    <property type="entry name" value="CYP64-like"/>
    <property type="match status" value="1"/>
</dbReference>
<accession>A0A8K0UUA0</accession>
<proteinExistence type="inferred from homology"/>
<evidence type="ECO:0000256" key="10">
    <source>
        <dbReference type="RuleBase" id="RU000461"/>
    </source>
</evidence>
<dbReference type="GO" id="GO:0020037">
    <property type="term" value="F:heme binding"/>
    <property type="evidence" value="ECO:0007669"/>
    <property type="project" value="InterPro"/>
</dbReference>
<dbReference type="PANTHER" id="PTHR46300:SF7">
    <property type="entry name" value="P450, PUTATIVE (EUROFUNG)-RELATED"/>
    <property type="match status" value="1"/>
</dbReference>
<evidence type="ECO:0000256" key="6">
    <source>
        <dbReference type="ARBA" id="ARBA00023002"/>
    </source>
</evidence>
<evidence type="ECO:0000313" key="13">
    <source>
        <dbReference type="Proteomes" id="UP000813824"/>
    </source>
</evidence>
<keyword evidence="4 9" id="KW-0349">Heme</keyword>
<dbReference type="Proteomes" id="UP000813824">
    <property type="component" value="Unassembled WGS sequence"/>
</dbReference>
<organism evidence="12 13">
    <name type="scientific">Cristinia sonorae</name>
    <dbReference type="NCBI Taxonomy" id="1940300"/>
    <lineage>
        <taxon>Eukaryota</taxon>
        <taxon>Fungi</taxon>
        <taxon>Dikarya</taxon>
        <taxon>Basidiomycota</taxon>
        <taxon>Agaricomycotina</taxon>
        <taxon>Agaricomycetes</taxon>
        <taxon>Agaricomycetidae</taxon>
        <taxon>Agaricales</taxon>
        <taxon>Pleurotineae</taxon>
        <taxon>Stephanosporaceae</taxon>
        <taxon>Cristinia</taxon>
    </lineage>
</organism>
<dbReference type="GO" id="GO:0005506">
    <property type="term" value="F:iron ion binding"/>
    <property type="evidence" value="ECO:0007669"/>
    <property type="project" value="InterPro"/>
</dbReference>
<comment type="similarity">
    <text evidence="3 10">Belongs to the cytochrome P450 family.</text>
</comment>
<dbReference type="Pfam" id="PF00067">
    <property type="entry name" value="p450"/>
    <property type="match status" value="2"/>
</dbReference>
<evidence type="ECO:0000256" key="3">
    <source>
        <dbReference type="ARBA" id="ARBA00010617"/>
    </source>
</evidence>
<dbReference type="OrthoDB" id="2789670at2759"/>
<dbReference type="InterPro" id="IPR036396">
    <property type="entry name" value="Cyt_P450_sf"/>
</dbReference>
<evidence type="ECO:0000256" key="7">
    <source>
        <dbReference type="ARBA" id="ARBA00023004"/>
    </source>
</evidence>
<dbReference type="PRINTS" id="PR00385">
    <property type="entry name" value="P450"/>
</dbReference>
<feature type="chain" id="PRO_5035442003" evidence="11">
    <location>
        <begin position="21"/>
        <end position="490"/>
    </location>
</feature>
<dbReference type="EMBL" id="JAEVFJ010000007">
    <property type="protein sequence ID" value="KAH8103589.1"/>
    <property type="molecule type" value="Genomic_DNA"/>
</dbReference>
<evidence type="ECO:0000256" key="9">
    <source>
        <dbReference type="PIRSR" id="PIRSR602401-1"/>
    </source>
</evidence>
<dbReference type="InterPro" id="IPR017972">
    <property type="entry name" value="Cyt_P450_CS"/>
</dbReference>